<evidence type="ECO:0000256" key="8">
    <source>
        <dbReference type="SAM" id="Phobius"/>
    </source>
</evidence>
<dbReference type="EMBL" id="AUZY01010920">
    <property type="protein sequence ID" value="EQD36723.1"/>
    <property type="molecule type" value="Genomic_DNA"/>
</dbReference>
<dbReference type="SUPFAM" id="SSF81338">
    <property type="entry name" value="Aquaporin-like"/>
    <property type="match status" value="1"/>
</dbReference>
<dbReference type="PROSITE" id="PS00221">
    <property type="entry name" value="MIP"/>
    <property type="match status" value="1"/>
</dbReference>
<dbReference type="InterPro" id="IPR022357">
    <property type="entry name" value="MIP_CS"/>
</dbReference>
<organism evidence="9">
    <name type="scientific">mine drainage metagenome</name>
    <dbReference type="NCBI Taxonomy" id="410659"/>
    <lineage>
        <taxon>unclassified sequences</taxon>
        <taxon>metagenomes</taxon>
        <taxon>ecological metagenomes</taxon>
    </lineage>
</organism>
<dbReference type="InterPro" id="IPR034294">
    <property type="entry name" value="Aquaporin_transptr"/>
</dbReference>
<feature type="transmembrane region" description="Helical" evidence="8">
    <location>
        <begin position="47"/>
        <end position="67"/>
    </location>
</feature>
<accession>T0YUN4</accession>
<comment type="subcellular location">
    <subcellularLocation>
        <location evidence="1">Cell membrane</location>
        <topology evidence="1">Multi-pass membrane protein</topology>
    </subcellularLocation>
</comment>
<gene>
    <name evidence="9" type="ORF">B1B_16417</name>
</gene>
<feature type="transmembrane region" description="Helical" evidence="8">
    <location>
        <begin position="97"/>
        <end position="119"/>
    </location>
</feature>
<evidence type="ECO:0000256" key="2">
    <source>
        <dbReference type="ARBA" id="ARBA00006175"/>
    </source>
</evidence>
<dbReference type="Pfam" id="PF00230">
    <property type="entry name" value="MIP"/>
    <property type="match status" value="1"/>
</dbReference>
<keyword evidence="5 8" id="KW-0812">Transmembrane</keyword>
<dbReference type="Gene3D" id="1.20.1080.10">
    <property type="entry name" value="Glycerol uptake facilitator protein"/>
    <property type="match status" value="1"/>
</dbReference>
<comment type="caution">
    <text evidence="9">The sequence shown here is derived from an EMBL/GenBank/DDBJ whole genome shotgun (WGS) entry which is preliminary data.</text>
</comment>
<feature type="non-terminal residue" evidence="9">
    <location>
        <position position="179"/>
    </location>
</feature>
<comment type="similarity">
    <text evidence="2">Belongs to the MIP/aquaporin (TC 1.A.8) family.</text>
</comment>
<name>T0YUN4_9ZZZZ</name>
<feature type="transmembrane region" description="Helical" evidence="8">
    <location>
        <begin position="12"/>
        <end position="35"/>
    </location>
</feature>
<dbReference type="InterPro" id="IPR023271">
    <property type="entry name" value="Aquaporin-like"/>
</dbReference>
<keyword evidence="7 8" id="KW-0472">Membrane</keyword>
<dbReference type="GO" id="GO:0005886">
    <property type="term" value="C:plasma membrane"/>
    <property type="evidence" value="ECO:0007669"/>
    <property type="project" value="UniProtKB-SubCell"/>
</dbReference>
<dbReference type="GO" id="GO:0015250">
    <property type="term" value="F:water channel activity"/>
    <property type="evidence" value="ECO:0007669"/>
    <property type="project" value="TreeGrafter"/>
</dbReference>
<reference evidence="9" key="1">
    <citation type="submission" date="2013-08" db="EMBL/GenBank/DDBJ databases">
        <authorList>
            <person name="Mendez C."/>
            <person name="Richter M."/>
            <person name="Ferrer M."/>
            <person name="Sanchez J."/>
        </authorList>
    </citation>
    <scope>NUCLEOTIDE SEQUENCE</scope>
</reference>
<dbReference type="PANTHER" id="PTHR19139">
    <property type="entry name" value="AQUAPORIN TRANSPORTER"/>
    <property type="match status" value="1"/>
</dbReference>
<dbReference type="InterPro" id="IPR000425">
    <property type="entry name" value="MIP"/>
</dbReference>
<evidence type="ECO:0000256" key="3">
    <source>
        <dbReference type="ARBA" id="ARBA00022448"/>
    </source>
</evidence>
<dbReference type="PANTHER" id="PTHR19139:SF199">
    <property type="entry name" value="MIP17260P"/>
    <property type="match status" value="1"/>
</dbReference>
<protein>
    <submittedName>
        <fullName evidence="9">Major intrinsic protein</fullName>
    </submittedName>
</protein>
<proteinExistence type="inferred from homology"/>
<keyword evidence="6 8" id="KW-1133">Transmembrane helix</keyword>
<evidence type="ECO:0000256" key="6">
    <source>
        <dbReference type="ARBA" id="ARBA00022989"/>
    </source>
</evidence>
<dbReference type="PRINTS" id="PR00783">
    <property type="entry name" value="MINTRINSICP"/>
</dbReference>
<keyword evidence="3" id="KW-0813">Transport</keyword>
<evidence type="ECO:0000256" key="7">
    <source>
        <dbReference type="ARBA" id="ARBA00023136"/>
    </source>
</evidence>
<feature type="transmembrane region" description="Helical" evidence="8">
    <location>
        <begin position="139"/>
        <end position="162"/>
    </location>
</feature>
<sequence>MAPVGGLHLVEWGAEALGTGILVLGGLSAVCLDFGRGSPVVAVLPSASWRLLLTGLLFAGTGSLVAVSPFGRRSGAHINPSVTLAFFATGHVHRDDLLGYVAAQCLGAGAGAVLLRLLWGGVAVSVRDGTTAPGPGTSPLAAVGIEALMTGILVATILLCVAHRRTARWTPLAVWIVVA</sequence>
<evidence type="ECO:0000256" key="5">
    <source>
        <dbReference type="ARBA" id="ARBA00022692"/>
    </source>
</evidence>
<evidence type="ECO:0000313" key="9">
    <source>
        <dbReference type="EMBL" id="EQD36723.1"/>
    </source>
</evidence>
<keyword evidence="4" id="KW-1003">Cell membrane</keyword>
<reference evidence="9" key="2">
    <citation type="journal article" date="2014" name="ISME J.">
        <title>Microbial stratification in low pH oxic and suboxic macroscopic growths along an acid mine drainage.</title>
        <authorList>
            <person name="Mendez-Garcia C."/>
            <person name="Mesa V."/>
            <person name="Sprenger R.R."/>
            <person name="Richter M."/>
            <person name="Diez M.S."/>
            <person name="Solano J."/>
            <person name="Bargiela R."/>
            <person name="Golyshina O.V."/>
            <person name="Manteca A."/>
            <person name="Ramos J.L."/>
            <person name="Gallego J.R."/>
            <person name="Llorente I."/>
            <person name="Martins Dos Santos V.A."/>
            <person name="Jensen O.N."/>
            <person name="Pelaez A.I."/>
            <person name="Sanchez J."/>
            <person name="Ferrer M."/>
        </authorList>
    </citation>
    <scope>NUCLEOTIDE SEQUENCE</scope>
</reference>
<dbReference type="AlphaFoldDB" id="T0YUN4"/>
<evidence type="ECO:0000256" key="4">
    <source>
        <dbReference type="ARBA" id="ARBA00022475"/>
    </source>
</evidence>
<evidence type="ECO:0000256" key="1">
    <source>
        <dbReference type="ARBA" id="ARBA00004651"/>
    </source>
</evidence>